<name>A0A073CGE9_PLAA1</name>
<dbReference type="AlphaFoldDB" id="A0A073CGE9"/>
<proteinExistence type="predicted"/>
<dbReference type="InterPro" id="IPR011055">
    <property type="entry name" value="Dup_hybrid_motif"/>
</dbReference>
<dbReference type="PANTHER" id="PTHR21666:SF293">
    <property type="entry name" value="SLL1488 PROTEIN"/>
    <property type="match status" value="1"/>
</dbReference>
<dbReference type="InterPro" id="IPR016047">
    <property type="entry name" value="M23ase_b-sheet_dom"/>
</dbReference>
<sequence>MRSQTLMAKSKLLRPGNLILLAGLIGLGFGVLGWKQQFAKAQNAEVATGVNWSGASFPVEGFQEYTSPFGYRSSGFHYGLDLAAPQGSYIRSWWQGTVTEVWQDDRCGTGIAIQSGQWEHIYCHIQGSVEKNAQGTYFIDRQGGIQLWEGQQVPSGTRIARVGMSGRTTGPHLHWGLKHNGNWVDPGRVLRSMYNQQVQQANRG</sequence>
<dbReference type="SUPFAM" id="SSF51261">
    <property type="entry name" value="Duplicated hybrid motif"/>
    <property type="match status" value="1"/>
</dbReference>
<dbReference type="Gene3D" id="2.70.70.10">
    <property type="entry name" value="Glucose Permease (Domain IIA)"/>
    <property type="match status" value="1"/>
</dbReference>
<organism evidence="2 3">
    <name type="scientific">Planktothrix agardhii (strain NIVA-CYA 126/8)</name>
    <dbReference type="NCBI Taxonomy" id="388467"/>
    <lineage>
        <taxon>Bacteria</taxon>
        <taxon>Bacillati</taxon>
        <taxon>Cyanobacteriota</taxon>
        <taxon>Cyanophyceae</taxon>
        <taxon>Oscillatoriophycideae</taxon>
        <taxon>Oscillatoriales</taxon>
        <taxon>Microcoleaceae</taxon>
        <taxon>Planktothrix</taxon>
    </lineage>
</organism>
<keyword evidence="2" id="KW-0456">Lyase</keyword>
<dbReference type="InterPro" id="IPR050570">
    <property type="entry name" value="Cell_wall_metabolism_enzyme"/>
</dbReference>
<dbReference type="Pfam" id="PF01551">
    <property type="entry name" value="Peptidase_M23"/>
    <property type="match status" value="1"/>
</dbReference>
<dbReference type="STRING" id="388467.A19Y_2434"/>
<feature type="domain" description="M23ase beta-sheet core" evidence="1">
    <location>
        <begin position="76"/>
        <end position="186"/>
    </location>
</feature>
<dbReference type="CDD" id="cd12797">
    <property type="entry name" value="M23_peptidase"/>
    <property type="match status" value="1"/>
</dbReference>
<evidence type="ECO:0000313" key="2">
    <source>
        <dbReference type="EMBL" id="KEI67349.1"/>
    </source>
</evidence>
<dbReference type="HOGENOM" id="CLU_107556_0_0_3"/>
<dbReference type="EMBL" id="CM002803">
    <property type="protein sequence ID" value="KEI67349.1"/>
    <property type="molecule type" value="Genomic_DNA"/>
</dbReference>
<dbReference type="GO" id="GO:0004222">
    <property type="term" value="F:metalloendopeptidase activity"/>
    <property type="evidence" value="ECO:0007669"/>
    <property type="project" value="TreeGrafter"/>
</dbReference>
<gene>
    <name evidence="2" type="ORF">A19Y_2434</name>
</gene>
<reference evidence="2 3" key="1">
    <citation type="journal article" date="2014" name="Appl. Environ. Microbiol.">
        <title>Elucidation of insertion elements encoded on plasmids and in vitro construction of shuttle vectors from the toxic cyanobacterium Planktothrix.</title>
        <authorList>
            <person name="Christiansen G."/>
            <person name="Goesmann A."/>
            <person name="Kurmayer R."/>
        </authorList>
    </citation>
    <scope>NUCLEOTIDE SEQUENCE [LARGE SCALE GENOMIC DNA]</scope>
    <source>
        <strain evidence="2 3">NIVA-CYA 126/8</strain>
    </source>
</reference>
<accession>A0A073CGE9</accession>
<dbReference type="Proteomes" id="UP000027395">
    <property type="component" value="Chromosome"/>
</dbReference>
<keyword evidence="3" id="KW-1185">Reference proteome</keyword>
<dbReference type="PANTHER" id="PTHR21666">
    <property type="entry name" value="PEPTIDASE-RELATED"/>
    <property type="match status" value="1"/>
</dbReference>
<evidence type="ECO:0000313" key="3">
    <source>
        <dbReference type="Proteomes" id="UP000027395"/>
    </source>
</evidence>
<dbReference type="EC" id="4.2.2.-" evidence="2"/>
<dbReference type="GO" id="GO:0016829">
    <property type="term" value="F:lyase activity"/>
    <property type="evidence" value="ECO:0007669"/>
    <property type="project" value="UniProtKB-KW"/>
</dbReference>
<dbReference type="PATRIC" id="fig|388467.6.peg.2381"/>
<evidence type="ECO:0000259" key="1">
    <source>
        <dbReference type="Pfam" id="PF01551"/>
    </source>
</evidence>
<dbReference type="eggNOG" id="COG0739">
    <property type="taxonomic scope" value="Bacteria"/>
</dbReference>
<protein>
    <submittedName>
        <fullName evidence="2">SPBc2 prophage-derived uncharacterized transglycosylase yomI</fullName>
        <ecNumber evidence="2">4.2.2.-</ecNumber>
    </submittedName>
</protein>